<name>A0A4Y2W9K2_ARAVE</name>
<organism evidence="1 2">
    <name type="scientific">Araneus ventricosus</name>
    <name type="common">Orbweaver spider</name>
    <name type="synonym">Epeira ventricosa</name>
    <dbReference type="NCBI Taxonomy" id="182803"/>
    <lineage>
        <taxon>Eukaryota</taxon>
        <taxon>Metazoa</taxon>
        <taxon>Ecdysozoa</taxon>
        <taxon>Arthropoda</taxon>
        <taxon>Chelicerata</taxon>
        <taxon>Arachnida</taxon>
        <taxon>Araneae</taxon>
        <taxon>Araneomorphae</taxon>
        <taxon>Entelegynae</taxon>
        <taxon>Araneoidea</taxon>
        <taxon>Araneidae</taxon>
        <taxon>Araneus</taxon>
    </lineage>
</organism>
<evidence type="ECO:0000313" key="1">
    <source>
        <dbReference type="EMBL" id="GBO33662.1"/>
    </source>
</evidence>
<proteinExistence type="predicted"/>
<evidence type="ECO:0000313" key="2">
    <source>
        <dbReference type="Proteomes" id="UP000499080"/>
    </source>
</evidence>
<dbReference type="AlphaFoldDB" id="A0A4Y2W9K2"/>
<gene>
    <name evidence="1" type="ORF">AVEN_186261_1</name>
</gene>
<reference evidence="1 2" key="1">
    <citation type="journal article" date="2019" name="Sci. Rep.">
        <title>Orb-weaving spider Araneus ventricosus genome elucidates the spidroin gene catalogue.</title>
        <authorList>
            <person name="Kono N."/>
            <person name="Nakamura H."/>
            <person name="Ohtoshi R."/>
            <person name="Moran D.A.P."/>
            <person name="Shinohara A."/>
            <person name="Yoshida Y."/>
            <person name="Fujiwara M."/>
            <person name="Mori M."/>
            <person name="Tomita M."/>
            <person name="Arakawa K."/>
        </authorList>
    </citation>
    <scope>NUCLEOTIDE SEQUENCE [LARGE SCALE GENOMIC DNA]</scope>
</reference>
<protein>
    <submittedName>
        <fullName evidence="1">Uncharacterized protein</fullName>
    </submittedName>
</protein>
<accession>A0A4Y2W9K2</accession>
<sequence length="119" mass="13441">MVFTANDLFIASTTKVVRVYQIQADMEFKTLGKGRGLKTILRLWPCQNPPLVIPYVLPVLPLIFMPLVSHKVERLWGRLPSRGTFKGNWPTYVFCLAKNQKTSSEATTSNIASSIWEGN</sequence>
<dbReference type="EMBL" id="BGPR01057316">
    <property type="protein sequence ID" value="GBO33662.1"/>
    <property type="molecule type" value="Genomic_DNA"/>
</dbReference>
<keyword evidence="2" id="KW-1185">Reference proteome</keyword>
<dbReference type="Proteomes" id="UP000499080">
    <property type="component" value="Unassembled WGS sequence"/>
</dbReference>
<comment type="caution">
    <text evidence="1">The sequence shown here is derived from an EMBL/GenBank/DDBJ whole genome shotgun (WGS) entry which is preliminary data.</text>
</comment>